<gene>
    <name evidence="3" type="ORF">RFH988_LOCUS5764</name>
</gene>
<accession>A0A813UZN9</accession>
<feature type="domain" description="Globin-sensor" evidence="2">
    <location>
        <begin position="16"/>
        <end position="193"/>
    </location>
</feature>
<dbReference type="PANTHER" id="PTHR42071">
    <property type="entry name" value="PROTOGLOBIN DOMAIN-CONTAINING PROTEIN"/>
    <property type="match status" value="1"/>
</dbReference>
<feature type="region of interest" description="Disordered" evidence="1">
    <location>
        <begin position="492"/>
        <end position="516"/>
    </location>
</feature>
<dbReference type="PANTHER" id="PTHR42071:SF1">
    <property type="entry name" value="GLOBIN-SENSOR DOMAIN-CONTAINING PROTEIN"/>
    <property type="match status" value="1"/>
</dbReference>
<organism evidence="3 4">
    <name type="scientific">Rotaria sordida</name>
    <dbReference type="NCBI Taxonomy" id="392033"/>
    <lineage>
        <taxon>Eukaryota</taxon>
        <taxon>Metazoa</taxon>
        <taxon>Spiralia</taxon>
        <taxon>Gnathifera</taxon>
        <taxon>Rotifera</taxon>
        <taxon>Eurotatoria</taxon>
        <taxon>Bdelloidea</taxon>
        <taxon>Philodinida</taxon>
        <taxon>Philodinidae</taxon>
        <taxon>Rotaria</taxon>
    </lineage>
</organism>
<evidence type="ECO:0000256" key="1">
    <source>
        <dbReference type="SAM" id="MobiDB-lite"/>
    </source>
</evidence>
<evidence type="ECO:0000259" key="2">
    <source>
        <dbReference type="Pfam" id="PF11563"/>
    </source>
</evidence>
<evidence type="ECO:0000313" key="4">
    <source>
        <dbReference type="Proteomes" id="UP000663882"/>
    </source>
</evidence>
<reference evidence="3" key="1">
    <citation type="submission" date="2021-02" db="EMBL/GenBank/DDBJ databases">
        <authorList>
            <person name="Nowell W R."/>
        </authorList>
    </citation>
    <scope>NUCLEOTIDE SEQUENCE</scope>
</reference>
<evidence type="ECO:0000313" key="3">
    <source>
        <dbReference type="EMBL" id="CAF0837543.1"/>
    </source>
</evidence>
<dbReference type="GO" id="GO:0020037">
    <property type="term" value="F:heme binding"/>
    <property type="evidence" value="ECO:0007669"/>
    <property type="project" value="InterPro"/>
</dbReference>
<dbReference type="EMBL" id="CAJNOO010000167">
    <property type="protein sequence ID" value="CAF0837543.1"/>
    <property type="molecule type" value="Genomic_DNA"/>
</dbReference>
<dbReference type="AlphaFoldDB" id="A0A813UZN9"/>
<name>A0A813UZN9_9BILA</name>
<dbReference type="InterPro" id="IPR044398">
    <property type="entry name" value="Globin-sensor_dom"/>
</dbReference>
<comment type="caution">
    <text evidence="3">The sequence shown here is derived from an EMBL/GenBank/DDBJ whole genome shotgun (WGS) entry which is preliminary data.</text>
</comment>
<dbReference type="GO" id="GO:0019825">
    <property type="term" value="F:oxygen binding"/>
    <property type="evidence" value="ECO:0007669"/>
    <property type="project" value="InterPro"/>
</dbReference>
<proteinExistence type="predicted"/>
<dbReference type="Proteomes" id="UP000663882">
    <property type="component" value="Unassembled WGS sequence"/>
</dbReference>
<dbReference type="InterPro" id="IPR012292">
    <property type="entry name" value="Globin/Proto"/>
</dbReference>
<protein>
    <recommendedName>
        <fullName evidence="2">Globin-sensor domain-containing protein</fullName>
    </recommendedName>
</protein>
<dbReference type="OrthoDB" id="10028639at2759"/>
<dbReference type="Pfam" id="PF11563">
    <property type="entry name" value="Protoglobin"/>
    <property type="match status" value="1"/>
</dbReference>
<dbReference type="Gene3D" id="1.10.490.10">
    <property type="entry name" value="Globins"/>
    <property type="match status" value="1"/>
</dbReference>
<feature type="compositionally biased region" description="Low complexity" evidence="1">
    <location>
        <begin position="493"/>
        <end position="506"/>
    </location>
</feature>
<sequence length="555" mass="63919">MAEHIDSNRLNSDLRYRFEYVSKFLNFTSDDIAMLNTFAPIIFPIVPVITDTVYRKLFSFDITKHYFLIRNEGFEGFLPKTTSGITLDSPQMELRKDMLSVYLKRVLTQREWNDTFLQYLSQVGKMHTNGAGSASINVDYIHINALLGYLEHLLIDVLWSADSIDDKTRQSIVMAINKFFWIQNDFFTMHYLASWKESSTSNETSMKKNKYCFLSETQSSTSSRRTSSISSHMASTNVRLRRSSIITGRQSSIIDTHENKQSKQQQQQQTPVKVLVVNGKCSEIFKSTLEDCVEECILEFTGENSIYVPKSGQATQIPVGNKQIFSSKEPSSNVNQSTKLNRRRSSVNQFNLPQIGNMRTSQTSNFSFSNTALTITSASRMRHQLIQSKFSPVEDISEEATDLQTIIEQVQKPLITETDCEHPHISQEEIITRQSNNDTLSQSISNSHRKIPSARTHLSYSDRQKVYRLSDLVMLGPEYFTHIFNLPRTSRYATQTSARQRSSTQQGRNKPADKYDELDRIKQDLFHRYLWTQKPQVSCRIRPISTYTRSTTFVI</sequence>